<evidence type="ECO:0000256" key="5">
    <source>
        <dbReference type="ARBA" id="ARBA00022824"/>
    </source>
</evidence>
<keyword evidence="10" id="KW-0333">Golgi apparatus</keyword>
<keyword evidence="3 10" id="KW-0813">Transport</keyword>
<keyword evidence="12" id="KW-1185">Reference proteome</keyword>
<evidence type="ECO:0000256" key="6">
    <source>
        <dbReference type="ARBA" id="ARBA00022989"/>
    </source>
</evidence>
<name>A0A0A8L781_9SACH</name>
<evidence type="ECO:0000256" key="3">
    <source>
        <dbReference type="ARBA" id="ARBA00022448"/>
    </source>
</evidence>
<evidence type="ECO:0000313" key="11">
    <source>
        <dbReference type="EMBL" id="CDO94058.1"/>
    </source>
</evidence>
<keyword evidence="10" id="KW-0746">Sphingolipid metabolism</keyword>
<dbReference type="InterPro" id="IPR007290">
    <property type="entry name" value="Arv1"/>
</dbReference>
<keyword evidence="5 10" id="KW-0256">Endoplasmic reticulum</keyword>
<evidence type="ECO:0000256" key="2">
    <source>
        <dbReference type="ARBA" id="ARBA00009187"/>
    </source>
</evidence>
<gene>
    <name evidence="11" type="ORF">KLDO_g2342</name>
</gene>
<organism evidence="11 12">
    <name type="scientific">Kluyveromyces dobzhanskii CBS 2104</name>
    <dbReference type="NCBI Taxonomy" id="1427455"/>
    <lineage>
        <taxon>Eukaryota</taxon>
        <taxon>Fungi</taxon>
        <taxon>Dikarya</taxon>
        <taxon>Ascomycota</taxon>
        <taxon>Saccharomycotina</taxon>
        <taxon>Saccharomycetes</taxon>
        <taxon>Saccharomycetales</taxon>
        <taxon>Saccharomycetaceae</taxon>
        <taxon>Kluyveromyces</taxon>
    </lineage>
</organism>
<dbReference type="GO" id="GO:0000139">
    <property type="term" value="C:Golgi membrane"/>
    <property type="evidence" value="ECO:0007669"/>
    <property type="project" value="UniProtKB-SubCell"/>
</dbReference>
<keyword evidence="6 10" id="KW-1133">Transmembrane helix</keyword>
<dbReference type="Pfam" id="PF04161">
    <property type="entry name" value="Arv1"/>
    <property type="match status" value="1"/>
</dbReference>
<evidence type="ECO:0000256" key="7">
    <source>
        <dbReference type="ARBA" id="ARBA00023055"/>
    </source>
</evidence>
<dbReference type="GO" id="GO:0032366">
    <property type="term" value="P:intracellular sterol transport"/>
    <property type="evidence" value="ECO:0007669"/>
    <property type="project" value="UniProtKB-UniRule"/>
</dbReference>
<keyword evidence="7 10" id="KW-0445">Lipid transport</keyword>
<protein>
    <recommendedName>
        <fullName evidence="10">Protein ARV</fullName>
    </recommendedName>
</protein>
<dbReference type="OrthoDB" id="2192830at2759"/>
<sequence length="302" mass="35716">MICINCGYPVESLYVVYSGNHIRLTDCPNCSKIVDKYVEFDSVLLSVDLLLLKEGAYRHIAFNKLELQLRKHAEWKAIRQTLKIWDQCKVLGQNARVWLNKYDRLNRLQIFLIAFEVYLNWVTAESKFLKDSNEYSHSEELMIYKILKESVWVQYLFFFSYVVIEMAVLHGMFQYVLISRWNWGRNLKFPKGIIYCTLLISYGAKIFPILMLIWPYDTLLSTTIIKLIANMYIVEAVHIVTQQSYPRIVVLLITTLLLQYILAQFSLMLIVSGLDTSRIYRYIMSEYHLVMFRMNAKKSVYL</sequence>
<comment type="subcellular location">
    <subcellularLocation>
        <location evidence="1 10">Endoplasmic reticulum membrane</location>
        <topology evidence="1 10">Multi-pass membrane protein</topology>
    </subcellularLocation>
    <subcellularLocation>
        <location evidence="10">Golgi apparatus membrane</location>
        <topology evidence="10">Multi-pass membrane protein</topology>
    </subcellularLocation>
</comment>
<evidence type="ECO:0000256" key="1">
    <source>
        <dbReference type="ARBA" id="ARBA00004477"/>
    </source>
</evidence>
<keyword evidence="8 10" id="KW-0443">Lipid metabolism</keyword>
<evidence type="ECO:0000313" key="12">
    <source>
        <dbReference type="Proteomes" id="UP000031516"/>
    </source>
</evidence>
<feature type="transmembrane region" description="Helical" evidence="10">
    <location>
        <begin position="152"/>
        <end position="173"/>
    </location>
</feature>
<dbReference type="GO" id="GO:0097036">
    <property type="term" value="P:regulation of plasma membrane sterol distribution"/>
    <property type="evidence" value="ECO:0007669"/>
    <property type="project" value="UniProtKB-UniRule"/>
</dbReference>
<dbReference type="GO" id="GO:0006665">
    <property type="term" value="P:sphingolipid metabolic process"/>
    <property type="evidence" value="ECO:0007669"/>
    <property type="project" value="UniProtKB-UniRule"/>
</dbReference>
<dbReference type="PANTHER" id="PTHR14467:SF0">
    <property type="entry name" value="PROTEIN ARV1"/>
    <property type="match status" value="1"/>
</dbReference>
<proteinExistence type="inferred from homology"/>
<feature type="transmembrane region" description="Helical" evidence="10">
    <location>
        <begin position="220"/>
        <end position="241"/>
    </location>
</feature>
<dbReference type="GO" id="GO:0005789">
    <property type="term" value="C:endoplasmic reticulum membrane"/>
    <property type="evidence" value="ECO:0007669"/>
    <property type="project" value="UniProtKB-SubCell"/>
</dbReference>
<dbReference type="GO" id="GO:0032541">
    <property type="term" value="C:cortical endoplasmic reticulum"/>
    <property type="evidence" value="ECO:0007669"/>
    <property type="project" value="TreeGrafter"/>
</dbReference>
<accession>A0A0A8L781</accession>
<comment type="similarity">
    <text evidence="2 10">Belongs to the ARV1 family.</text>
</comment>
<keyword evidence="9 10" id="KW-0472">Membrane</keyword>
<reference evidence="11 12" key="1">
    <citation type="submission" date="2014-03" db="EMBL/GenBank/DDBJ databases">
        <title>The genome of Kluyveromyces dobzhanskii.</title>
        <authorList>
            <person name="Nystedt B."/>
            <person name="Astrom S."/>
        </authorList>
    </citation>
    <scope>NUCLEOTIDE SEQUENCE [LARGE SCALE GENOMIC DNA]</scope>
    <source>
        <strain evidence="11 12">CBS 2104</strain>
    </source>
</reference>
<feature type="transmembrane region" description="Helical" evidence="10">
    <location>
        <begin position="248"/>
        <end position="273"/>
    </location>
</feature>
<comment type="caution">
    <text evidence="11">The sequence shown here is derived from an EMBL/GenBank/DDBJ whole genome shotgun (WGS) entry which is preliminary data.</text>
</comment>
<dbReference type="EMBL" id="CCBQ010000032">
    <property type="protein sequence ID" value="CDO94058.1"/>
    <property type="molecule type" value="Genomic_DNA"/>
</dbReference>
<feature type="transmembrane region" description="Helical" evidence="10">
    <location>
        <begin position="193"/>
        <end position="214"/>
    </location>
</feature>
<evidence type="ECO:0000256" key="8">
    <source>
        <dbReference type="ARBA" id="ARBA00023098"/>
    </source>
</evidence>
<comment type="function">
    <text evidence="10">Mediator of sterol homeostasis involved in sterol uptake, trafficking and distribution into membranes.</text>
</comment>
<evidence type="ECO:0000256" key="9">
    <source>
        <dbReference type="ARBA" id="ARBA00023136"/>
    </source>
</evidence>
<keyword evidence="4 10" id="KW-0812">Transmembrane</keyword>
<evidence type="ECO:0000256" key="10">
    <source>
        <dbReference type="RuleBase" id="RU368065"/>
    </source>
</evidence>
<dbReference type="PANTHER" id="PTHR14467">
    <property type="entry name" value="ARV1"/>
    <property type="match status" value="1"/>
</dbReference>
<dbReference type="AlphaFoldDB" id="A0A0A8L781"/>
<comment type="function">
    <text evidence="10">Regulates also the sphingolipid metabolism.</text>
</comment>
<dbReference type="GO" id="GO:0016125">
    <property type="term" value="P:sterol metabolic process"/>
    <property type="evidence" value="ECO:0007669"/>
    <property type="project" value="UniProtKB-UniRule"/>
</dbReference>
<dbReference type="Proteomes" id="UP000031516">
    <property type="component" value="Unassembled WGS sequence"/>
</dbReference>
<evidence type="ECO:0000256" key="4">
    <source>
        <dbReference type="ARBA" id="ARBA00022692"/>
    </source>
</evidence>